<keyword evidence="4" id="KW-0326">Glycosidase</keyword>
<dbReference type="RefSeq" id="WP_055290629.1">
    <property type="nucleotide sequence ID" value="NZ_CP173382.1"/>
</dbReference>
<dbReference type="PANTHER" id="PTHR46708:SF2">
    <property type="entry name" value="FIBRONECTIN TYPE-III DOMAIN-CONTAINING PROTEIN"/>
    <property type="match status" value="1"/>
</dbReference>
<evidence type="ECO:0000259" key="3">
    <source>
        <dbReference type="PROSITE" id="PS50853"/>
    </source>
</evidence>
<dbReference type="STRING" id="39490.ERS852448_02355"/>
<dbReference type="InterPro" id="IPR013783">
    <property type="entry name" value="Ig-like_fold"/>
</dbReference>
<dbReference type="CDD" id="cd00063">
    <property type="entry name" value="FN3"/>
    <property type="match status" value="2"/>
</dbReference>
<organism evidence="4 5">
    <name type="scientific">Eubacterium ramulus</name>
    <dbReference type="NCBI Taxonomy" id="39490"/>
    <lineage>
        <taxon>Bacteria</taxon>
        <taxon>Bacillati</taxon>
        <taxon>Bacillota</taxon>
        <taxon>Clostridia</taxon>
        <taxon>Eubacteriales</taxon>
        <taxon>Eubacteriaceae</taxon>
        <taxon>Eubacterium</taxon>
    </lineage>
</organism>
<dbReference type="InterPro" id="IPR048713">
    <property type="entry name" value="Choline_bind_rpt"/>
</dbReference>
<reference evidence="4 5" key="1">
    <citation type="submission" date="2015-09" db="EMBL/GenBank/DDBJ databases">
        <authorList>
            <consortium name="Pathogen Informatics"/>
        </authorList>
    </citation>
    <scope>NUCLEOTIDE SEQUENCE [LARGE SCALE GENOMIC DNA]</scope>
    <source>
        <strain evidence="4 5">2789STDY5608891</strain>
    </source>
</reference>
<dbReference type="GeneID" id="97392236"/>
<accession>A0A173UYX6</accession>
<feature type="chain" id="PRO_5008013413" evidence="2">
    <location>
        <begin position="28"/>
        <end position="1350"/>
    </location>
</feature>
<dbReference type="SUPFAM" id="SSF49265">
    <property type="entry name" value="Fibronectin type III"/>
    <property type="match status" value="1"/>
</dbReference>
<dbReference type="GO" id="GO:0008843">
    <property type="term" value="F:endochitinase activity"/>
    <property type="evidence" value="ECO:0007669"/>
    <property type="project" value="UniProtKB-EC"/>
</dbReference>
<dbReference type="SMART" id="SM00060">
    <property type="entry name" value="FN3"/>
    <property type="match status" value="2"/>
</dbReference>
<dbReference type="Gene3D" id="2.160.20.10">
    <property type="entry name" value="Single-stranded right-handed beta-helix, Pectin lyase-like"/>
    <property type="match status" value="1"/>
</dbReference>
<dbReference type="InterPro" id="IPR036116">
    <property type="entry name" value="FN3_sf"/>
</dbReference>
<dbReference type="Pfam" id="PF00041">
    <property type="entry name" value="fn3"/>
    <property type="match status" value="2"/>
</dbReference>
<evidence type="ECO:0000256" key="2">
    <source>
        <dbReference type="SAM" id="SignalP"/>
    </source>
</evidence>
<evidence type="ECO:0000313" key="5">
    <source>
        <dbReference type="Proteomes" id="UP000095492"/>
    </source>
</evidence>
<dbReference type="InterPro" id="IPR011050">
    <property type="entry name" value="Pectin_lyase_fold/virulence"/>
</dbReference>
<keyword evidence="1" id="KW-0677">Repeat</keyword>
<dbReference type="InterPro" id="IPR003961">
    <property type="entry name" value="FN3_dom"/>
</dbReference>
<name>A0A173UYX6_EUBRA</name>
<dbReference type="OrthoDB" id="9760892at2"/>
<feature type="signal peptide" evidence="2">
    <location>
        <begin position="1"/>
        <end position="27"/>
    </location>
</feature>
<dbReference type="Gene3D" id="2.60.40.10">
    <property type="entry name" value="Immunoglobulins"/>
    <property type="match status" value="2"/>
</dbReference>
<dbReference type="InterPro" id="IPR006626">
    <property type="entry name" value="PbH1"/>
</dbReference>
<dbReference type="PANTHER" id="PTHR46708">
    <property type="entry name" value="TENASCIN"/>
    <property type="match status" value="1"/>
</dbReference>
<dbReference type="SMART" id="SM00710">
    <property type="entry name" value="PbH1"/>
    <property type="match status" value="4"/>
</dbReference>
<protein>
    <submittedName>
        <fullName evidence="4">Chitinase A1</fullName>
        <ecNumber evidence="4">3.2.1.14</ecNumber>
    </submittedName>
</protein>
<evidence type="ECO:0000313" key="4">
    <source>
        <dbReference type="EMBL" id="CUN20014.1"/>
    </source>
</evidence>
<gene>
    <name evidence="4" type="primary">chiA1</name>
    <name evidence="4" type="ORF">ERS852448_02355</name>
</gene>
<feature type="domain" description="Fibronectin type-III" evidence="3">
    <location>
        <begin position="927"/>
        <end position="1017"/>
    </location>
</feature>
<dbReference type="InterPro" id="IPR012334">
    <property type="entry name" value="Pectin_lyas_fold"/>
</dbReference>
<dbReference type="PROSITE" id="PS50853">
    <property type="entry name" value="FN3"/>
    <property type="match status" value="2"/>
</dbReference>
<feature type="domain" description="Fibronectin type-III" evidence="3">
    <location>
        <begin position="1024"/>
        <end position="1113"/>
    </location>
</feature>
<proteinExistence type="predicted"/>
<keyword evidence="4" id="KW-0378">Hydrolase</keyword>
<dbReference type="Proteomes" id="UP000095492">
    <property type="component" value="Unassembled WGS sequence"/>
</dbReference>
<dbReference type="EC" id="3.2.1.14" evidence="4"/>
<dbReference type="InterPro" id="IPR050991">
    <property type="entry name" value="ECM_Regulatory_Proteins"/>
</dbReference>
<keyword evidence="2" id="KW-0732">Signal</keyword>
<dbReference type="EMBL" id="CYYA01000018">
    <property type="protein sequence ID" value="CUN20014.1"/>
    <property type="molecule type" value="Genomic_DNA"/>
</dbReference>
<evidence type="ECO:0000256" key="1">
    <source>
        <dbReference type="ARBA" id="ARBA00022737"/>
    </source>
</evidence>
<dbReference type="SUPFAM" id="SSF51126">
    <property type="entry name" value="Pectin lyase-like"/>
    <property type="match status" value="1"/>
</dbReference>
<sequence>MRKTWAGKLLAMVLTGVTVMGTMPAYAVFAEEAQQGTTYYVSSENGDDANDGTSEKKAFKSLDKINDITLQPGDKVLLEKGSVFDDQYIHVKGSGSAEAPIEISTYGEGDRPQINANGKGVWYQDYGNRLDNTWHKYQGNVSSTILLEDVEYIEVRGLELTNDRQEGDDDGKAYNDFNVMDRTGVAGVAQNKGTINHIVLDDLYVHDVDGNVYNKHMANGGIYFIVEKPDNESATGISKFDDLVIENCRVETTNRWGIAAAYTYAWSQFTSAKISDEIAEKYGSTNVVIQNNYIKGAGGDAITTMYADKPLVQYNVAEDCSRQMNTTDYSATGAQRVAAGIWPWKCKDSVFQYNECYNNLNSFNGNGDGQAWDADWTDGTVYQYNYSHGNSAGAIMFCGEQAMNTTFRYNISQNELRGPLDVPGNPDAHIYNNTFYINENVSSIFYRTGGNAVIENNIFYYDGKNPLRQNWYPNGNLQYDNNLYYNFANTPSGDQNAIAVKAGTKVLENAGSGPAKAVNATAIKHEDPSEKTVFDGYKLAEDSPAINAGKQITDLNGYEPEHDFFGHELTVIPEIGAAESDSVSVAVASRVYTVTEDSISGLSRRTTVDTLLENLVYDAAAEVKVMSGEQELAGSDIVKGGDRVIVSYGEKSRAYTITASSDNELKASAYMVSGKTIDIPSTEKNPTTVSAVKQNVSVNATASVSVLKDDKVLANTETIADGMTLRITAEDGTVNDYSIAVKNDYHWVADYVNAQQGNVWFGQIKNNSTDTWKNMTNYDPDWPNWQVNTYYGPGVDAPNHASANNTQYHGLLSAPPATDIYTAMAYRVPKSGVISINIKDDEPYLRQNGNNGGSETISLMHNDTELQSVELSVSRQKGNWSSVDALEVKAGDYIRVVAKSNGNPSKPSVHITPMISYVDQAVKDTVAPETPEYVTVADVAENRAVISWEEALDNVGVVGYNVYVNDNKVNEELITDTSYTLEGLTDGTEYAVTVTAVDASGLESEASQAAVFTTVETDREAPSTPANVTAGDITRTGATISWDASTDNVGVTGYDIYVNGKKVNEELIQETAYALTELTQDTDYEVAVYALDEKGNRSEAGMVSFKTVKAYADGLANEAAEDGNWYYYLNDKVAEDFNGLAENAYGWWYVEAGKVDFTFNGFSANEAGVWKVENGNVNFGYTGLAQSDDQWYMVQNGRIDFHYDGLAANEYGWWKVTKGQVDFTFNGLAQNENGWFVVQGGRVNFECNGLVQNEYGWWYVSGGKVDFTFNGLAANEYGWWKVTKGQVDFGFNGLAQNEYGWWYVSGGKIDFAYTGLAQNENGWWYVRNGKVDFTFSDDLLINGKIYRVIR</sequence>
<dbReference type="Pfam" id="PF21540">
    <property type="entry name" value="Choline_bind_4"/>
    <property type="match status" value="8"/>
</dbReference>